<comment type="caution">
    <text evidence="3">The sequence shown here is derived from an EMBL/GenBank/DDBJ whole genome shotgun (WGS) entry which is preliminary data.</text>
</comment>
<sequence>MFAIRQKVTPISCPDVEQRQPSDPAGNGGEVDGRDRGAVQAADIKEKKNVRRSKVAFGSLILDLVGLTVVVPLSPAFFDCYSKHDSSGLYSSVLSCVTYYQHIIGVPARFHSVLFWWYVEAEAHNPRGAEASLGFREAEAHNPRGAEANLGFREAEAHNPERSGGKPRVPRGRGTQPERSGGKTRPGRSCSQSHPYDPQVIHCQRMLAACQRRWQDDPDNREAWEAMVIVARHLSELLQQAMKKILGYFPDSGEQHPVPAGGVATCEQG</sequence>
<accession>A0AAW0UWK0</accession>
<evidence type="ECO:0000256" key="1">
    <source>
        <dbReference type="SAM" id="MobiDB-lite"/>
    </source>
</evidence>
<dbReference type="AlphaFoldDB" id="A0AAW0UWK0"/>
<evidence type="ECO:0000256" key="2">
    <source>
        <dbReference type="SAM" id="Phobius"/>
    </source>
</evidence>
<name>A0AAW0UWK0_SCYPA</name>
<evidence type="ECO:0000313" key="3">
    <source>
        <dbReference type="EMBL" id="KAK8404503.1"/>
    </source>
</evidence>
<dbReference type="Proteomes" id="UP001487740">
    <property type="component" value="Unassembled WGS sequence"/>
</dbReference>
<keyword evidence="2" id="KW-0812">Transmembrane</keyword>
<reference evidence="3 4" key="1">
    <citation type="submission" date="2023-03" db="EMBL/GenBank/DDBJ databases">
        <title>High-quality genome of Scylla paramamosain provides insights in environmental adaptation.</title>
        <authorList>
            <person name="Zhang L."/>
        </authorList>
    </citation>
    <scope>NUCLEOTIDE SEQUENCE [LARGE SCALE GENOMIC DNA]</scope>
    <source>
        <strain evidence="3">LZ_2023a</strain>
        <tissue evidence="3">Muscle</tissue>
    </source>
</reference>
<feature type="compositionally biased region" description="Basic and acidic residues" evidence="1">
    <location>
        <begin position="153"/>
        <end position="164"/>
    </location>
</feature>
<keyword evidence="2" id="KW-1133">Transmembrane helix</keyword>
<protein>
    <submittedName>
        <fullName evidence="3">Uncharacterized protein</fullName>
    </submittedName>
</protein>
<gene>
    <name evidence="3" type="ORF">O3P69_007622</name>
</gene>
<keyword evidence="2" id="KW-0472">Membrane</keyword>
<evidence type="ECO:0000313" key="4">
    <source>
        <dbReference type="Proteomes" id="UP001487740"/>
    </source>
</evidence>
<feature type="transmembrane region" description="Helical" evidence="2">
    <location>
        <begin position="55"/>
        <end position="78"/>
    </location>
</feature>
<proteinExistence type="predicted"/>
<feature type="region of interest" description="Disordered" evidence="1">
    <location>
        <begin position="146"/>
        <end position="195"/>
    </location>
</feature>
<keyword evidence="4" id="KW-1185">Reference proteome</keyword>
<feature type="region of interest" description="Disordered" evidence="1">
    <location>
        <begin position="1"/>
        <end position="35"/>
    </location>
</feature>
<dbReference type="EMBL" id="JARAKH010000004">
    <property type="protein sequence ID" value="KAK8404503.1"/>
    <property type="molecule type" value="Genomic_DNA"/>
</dbReference>
<organism evidence="3 4">
    <name type="scientific">Scylla paramamosain</name>
    <name type="common">Mud crab</name>
    <dbReference type="NCBI Taxonomy" id="85552"/>
    <lineage>
        <taxon>Eukaryota</taxon>
        <taxon>Metazoa</taxon>
        <taxon>Ecdysozoa</taxon>
        <taxon>Arthropoda</taxon>
        <taxon>Crustacea</taxon>
        <taxon>Multicrustacea</taxon>
        <taxon>Malacostraca</taxon>
        <taxon>Eumalacostraca</taxon>
        <taxon>Eucarida</taxon>
        <taxon>Decapoda</taxon>
        <taxon>Pleocyemata</taxon>
        <taxon>Brachyura</taxon>
        <taxon>Eubrachyura</taxon>
        <taxon>Portunoidea</taxon>
        <taxon>Portunidae</taxon>
        <taxon>Portuninae</taxon>
        <taxon>Scylla</taxon>
    </lineage>
</organism>